<evidence type="ECO:0000313" key="3">
    <source>
        <dbReference type="Proteomes" id="UP000265618"/>
    </source>
</evidence>
<comment type="caution">
    <text evidence="2">The sequence shown here is derived from an EMBL/GenBank/DDBJ whole genome shotgun (WGS) entry which is preliminary data.</text>
</comment>
<feature type="region of interest" description="Disordered" evidence="1">
    <location>
        <begin position="1"/>
        <end position="23"/>
    </location>
</feature>
<feature type="non-terminal residue" evidence="2">
    <location>
        <position position="1"/>
    </location>
</feature>
<name>A0A9K3GJY0_9EUKA</name>
<dbReference type="AlphaFoldDB" id="A0A9K3GJY0"/>
<feature type="region of interest" description="Disordered" evidence="1">
    <location>
        <begin position="168"/>
        <end position="249"/>
    </location>
</feature>
<feature type="compositionally biased region" description="Basic and acidic residues" evidence="1">
    <location>
        <begin position="168"/>
        <end position="245"/>
    </location>
</feature>
<evidence type="ECO:0000313" key="2">
    <source>
        <dbReference type="EMBL" id="GIQ85663.1"/>
    </source>
</evidence>
<organism evidence="2 3">
    <name type="scientific">Kipferlia bialata</name>
    <dbReference type="NCBI Taxonomy" id="797122"/>
    <lineage>
        <taxon>Eukaryota</taxon>
        <taxon>Metamonada</taxon>
        <taxon>Carpediemonas-like organisms</taxon>
        <taxon>Kipferlia</taxon>
    </lineage>
</organism>
<evidence type="ECO:0000256" key="1">
    <source>
        <dbReference type="SAM" id="MobiDB-lite"/>
    </source>
</evidence>
<dbReference type="Proteomes" id="UP000265618">
    <property type="component" value="Unassembled WGS sequence"/>
</dbReference>
<gene>
    <name evidence="2" type="ORF">KIPB_007369</name>
</gene>
<accession>A0A9K3GJY0</accession>
<protein>
    <submittedName>
        <fullName evidence="2">Uncharacterized protein</fullName>
    </submittedName>
</protein>
<proteinExistence type="predicted"/>
<feature type="region of interest" description="Disordered" evidence="1">
    <location>
        <begin position="64"/>
        <end position="156"/>
    </location>
</feature>
<sequence>MTAANDGVNTPIALSPRGGVLDSPTMQLLRERFDDDTAPEAEPLDDDLAGLDAKLAAMKEARTERLKHIEEGEREIEREREREREAAEQRAQKERERQERERLKAEQLERDRERDRLVEEEREKEREREREVERRAAAKVEQEKREREARETEVDRLFKEREEAARKLREREREREAQHERELEAERKRAVEAERERVALRERERERQRAAEERKTQEERDRKAAAELRKKRDKRDKEREREERKRKTRIHVTPGDAVFVQEGLERRPVSKKVRVRNMGTDQVLISARVAERSFATNLATNMSCVSPSASAFSVRVSARQERDGGVTTKSDRDSASPVVQLDPQEAVVFTVSFDPSADTVHPGGIAFAKLVLQVNPLSLPSSASTLYQVPLCGVEGGVSLRPEGSSEGSGSLALTPCASEGEGERESISFAGTFSLVSETETPTYMTIKDKSPPGDILVPEAYSITTTPVGSVLEGKGDTAVVRVVVRVYLDTLRVLIRDRLPVEPVFKGAVVQVLYGNDLLRQLCGLQGDPRPGLERPVSAISKKLGISEDLSDRLAEGLEAITLPIALEDAVLSYLGRDAETKGERERERDAPLTRAEMGNGHAMAVNRGAAMHQQDTTVSGPGVATVTRTFQGP</sequence>
<feature type="region of interest" description="Disordered" evidence="1">
    <location>
        <begin position="316"/>
        <end position="337"/>
    </location>
</feature>
<dbReference type="EMBL" id="BDIP01002063">
    <property type="protein sequence ID" value="GIQ85663.1"/>
    <property type="molecule type" value="Genomic_DNA"/>
</dbReference>
<feature type="compositionally biased region" description="Basic and acidic residues" evidence="1">
    <location>
        <begin position="318"/>
        <end position="334"/>
    </location>
</feature>
<keyword evidence="3" id="KW-1185">Reference proteome</keyword>
<reference evidence="2 3" key="1">
    <citation type="journal article" date="2018" name="PLoS ONE">
        <title>The draft genome of Kipferlia bialata reveals reductive genome evolution in fornicate parasites.</title>
        <authorList>
            <person name="Tanifuji G."/>
            <person name="Takabayashi S."/>
            <person name="Kume K."/>
            <person name="Takagi M."/>
            <person name="Nakayama T."/>
            <person name="Kamikawa R."/>
            <person name="Inagaki Y."/>
            <person name="Hashimoto T."/>
        </authorList>
    </citation>
    <scope>NUCLEOTIDE SEQUENCE [LARGE SCALE GENOMIC DNA]</scope>
    <source>
        <strain evidence="2">NY0173</strain>
    </source>
</reference>